<evidence type="ECO:0000259" key="3">
    <source>
        <dbReference type="Pfam" id="PF13240"/>
    </source>
</evidence>
<sequence>MKICPNCHAEMDDNVKFCTSCGYDLRNVAPVQPTAPVEEQPASEAPQTSTAPTREAVNNETTAQPQQAASQQQSTNQQNQQQAQHRSASVTIDTASMAAASQGYWKWLVGSWKSPFAFQKTGKFAGCITFLIEALLFTLGVGHFVQLAATAANTYANSAASIFGGESSATTSSYSIGAGFYIAMILTVLIGAIAMVGVAYLISRAVSGIAANLGFVDFMNAIAHYSSSILILLVIFDIVAFLAGSSVGSVVLILFVVTLIPAIWSISIITSIVFGQSRSSFDRIYGALIAMVINSFVYMIAGSIAGSQLASVAQDLISQLSGLF</sequence>
<keyword evidence="5" id="KW-1185">Reference proteome</keyword>
<dbReference type="Pfam" id="PF13240">
    <property type="entry name" value="Zn_Ribbon_1"/>
    <property type="match status" value="1"/>
</dbReference>
<dbReference type="AlphaFoldDB" id="A0A0R1W6G0"/>
<dbReference type="InterPro" id="IPR046481">
    <property type="entry name" value="DUF6574"/>
</dbReference>
<organism evidence="4 5">
    <name type="scientific">Paucilactobacillus suebicus DSM 5007 = KCTC 3549</name>
    <dbReference type="NCBI Taxonomy" id="1423807"/>
    <lineage>
        <taxon>Bacteria</taxon>
        <taxon>Bacillati</taxon>
        <taxon>Bacillota</taxon>
        <taxon>Bacilli</taxon>
        <taxon>Lactobacillales</taxon>
        <taxon>Lactobacillaceae</taxon>
        <taxon>Paucilactobacillus</taxon>
    </lineage>
</organism>
<keyword evidence="2" id="KW-0472">Membrane</keyword>
<comment type="caution">
    <text evidence="4">The sequence shown here is derived from an EMBL/GenBank/DDBJ whole genome shotgun (WGS) entry which is preliminary data.</text>
</comment>
<feature type="transmembrane region" description="Helical" evidence="2">
    <location>
        <begin position="286"/>
        <end position="306"/>
    </location>
</feature>
<evidence type="ECO:0000313" key="5">
    <source>
        <dbReference type="Proteomes" id="UP000051820"/>
    </source>
</evidence>
<dbReference type="InterPro" id="IPR026870">
    <property type="entry name" value="Zinc_ribbon_dom"/>
</dbReference>
<dbReference type="STRING" id="1423807.FD16_GL000646"/>
<protein>
    <recommendedName>
        <fullName evidence="3">Zinc-ribbon domain-containing protein</fullName>
    </recommendedName>
</protein>
<reference evidence="4 5" key="1">
    <citation type="journal article" date="2015" name="Genome Announc.">
        <title>Expanding the biotechnology potential of lactobacilli through comparative genomics of 213 strains and associated genera.</title>
        <authorList>
            <person name="Sun Z."/>
            <person name="Harris H.M."/>
            <person name="McCann A."/>
            <person name="Guo C."/>
            <person name="Argimon S."/>
            <person name="Zhang W."/>
            <person name="Yang X."/>
            <person name="Jeffery I.B."/>
            <person name="Cooney J.C."/>
            <person name="Kagawa T.F."/>
            <person name="Liu W."/>
            <person name="Song Y."/>
            <person name="Salvetti E."/>
            <person name="Wrobel A."/>
            <person name="Rasinkangas P."/>
            <person name="Parkhill J."/>
            <person name="Rea M.C."/>
            <person name="O'Sullivan O."/>
            <person name="Ritari J."/>
            <person name="Douillard F.P."/>
            <person name="Paul Ross R."/>
            <person name="Yang R."/>
            <person name="Briner A.E."/>
            <person name="Felis G.E."/>
            <person name="de Vos W.M."/>
            <person name="Barrangou R."/>
            <person name="Klaenhammer T.R."/>
            <person name="Caufield P.W."/>
            <person name="Cui Y."/>
            <person name="Zhang H."/>
            <person name="O'Toole P.W."/>
        </authorList>
    </citation>
    <scope>NUCLEOTIDE SEQUENCE [LARGE SCALE GENOMIC DNA]</scope>
    <source>
        <strain evidence="4 5">DSM 5007</strain>
    </source>
</reference>
<feature type="compositionally biased region" description="Polar residues" evidence="1">
    <location>
        <begin position="45"/>
        <end position="61"/>
    </location>
</feature>
<name>A0A0R1W6G0_9LACO</name>
<feature type="region of interest" description="Disordered" evidence="1">
    <location>
        <begin position="33"/>
        <end position="88"/>
    </location>
</feature>
<dbReference type="eggNOG" id="COG4640">
    <property type="taxonomic scope" value="Bacteria"/>
</dbReference>
<keyword evidence="2" id="KW-1133">Transmembrane helix</keyword>
<evidence type="ECO:0000313" key="4">
    <source>
        <dbReference type="EMBL" id="KRM11643.1"/>
    </source>
</evidence>
<feature type="domain" description="Zinc-ribbon" evidence="3">
    <location>
        <begin position="4"/>
        <end position="25"/>
    </location>
</feature>
<proteinExistence type="predicted"/>
<feature type="transmembrane region" description="Helical" evidence="2">
    <location>
        <begin position="124"/>
        <end position="145"/>
    </location>
</feature>
<feature type="transmembrane region" description="Helical" evidence="2">
    <location>
        <begin position="222"/>
        <end position="244"/>
    </location>
</feature>
<feature type="transmembrane region" description="Helical" evidence="2">
    <location>
        <begin position="250"/>
        <end position="274"/>
    </location>
</feature>
<dbReference type="Pfam" id="PF20214">
    <property type="entry name" value="DUF6574"/>
    <property type="match status" value="1"/>
</dbReference>
<dbReference type="OrthoDB" id="2291432at2"/>
<dbReference type="Proteomes" id="UP000051820">
    <property type="component" value="Unassembled WGS sequence"/>
</dbReference>
<feature type="transmembrane region" description="Helical" evidence="2">
    <location>
        <begin position="178"/>
        <end position="202"/>
    </location>
</feature>
<evidence type="ECO:0000256" key="2">
    <source>
        <dbReference type="SAM" id="Phobius"/>
    </source>
</evidence>
<keyword evidence="2" id="KW-0812">Transmembrane</keyword>
<dbReference type="EMBL" id="AZGF01000017">
    <property type="protein sequence ID" value="KRM11643.1"/>
    <property type="molecule type" value="Genomic_DNA"/>
</dbReference>
<evidence type="ECO:0000256" key="1">
    <source>
        <dbReference type="SAM" id="MobiDB-lite"/>
    </source>
</evidence>
<feature type="compositionally biased region" description="Low complexity" evidence="1">
    <location>
        <begin position="62"/>
        <end position="84"/>
    </location>
</feature>
<dbReference type="PATRIC" id="fig|1423807.3.peg.654"/>
<gene>
    <name evidence="4" type="ORF">FD16_GL000646</name>
</gene>
<accession>A0A0R1W6G0</accession>
<dbReference type="RefSeq" id="WP_010622557.1">
    <property type="nucleotide sequence ID" value="NZ_AZGF01000017.1"/>
</dbReference>